<dbReference type="PANTHER" id="PTHR45527:SF1">
    <property type="entry name" value="FATTY ACID SYNTHASE"/>
    <property type="match status" value="1"/>
</dbReference>
<gene>
    <name evidence="3" type="ORF">GCM10022226_14180</name>
</gene>
<evidence type="ECO:0000256" key="1">
    <source>
        <dbReference type="SAM" id="MobiDB-lite"/>
    </source>
</evidence>
<dbReference type="InterPro" id="IPR001242">
    <property type="entry name" value="Condensation_dom"/>
</dbReference>
<dbReference type="Gene3D" id="3.30.559.10">
    <property type="entry name" value="Chloramphenicol acetyltransferase-like domain"/>
    <property type="match status" value="1"/>
</dbReference>
<evidence type="ECO:0000313" key="4">
    <source>
        <dbReference type="Proteomes" id="UP001500888"/>
    </source>
</evidence>
<comment type="caution">
    <text evidence="3">The sequence shown here is derived from an EMBL/GenBank/DDBJ whole genome shotgun (WGS) entry which is preliminary data.</text>
</comment>
<dbReference type="EMBL" id="BAAAZR010000002">
    <property type="protein sequence ID" value="GAA3796006.1"/>
    <property type="molecule type" value="Genomic_DNA"/>
</dbReference>
<reference evidence="4" key="1">
    <citation type="journal article" date="2019" name="Int. J. Syst. Evol. Microbiol.">
        <title>The Global Catalogue of Microorganisms (GCM) 10K type strain sequencing project: providing services to taxonomists for standard genome sequencing and annotation.</title>
        <authorList>
            <consortium name="The Broad Institute Genomics Platform"/>
            <consortium name="The Broad Institute Genome Sequencing Center for Infectious Disease"/>
            <person name="Wu L."/>
            <person name="Ma J."/>
        </authorList>
    </citation>
    <scope>NUCLEOTIDE SEQUENCE [LARGE SCALE GENOMIC DNA]</scope>
    <source>
        <strain evidence="4">JCM 16908</strain>
    </source>
</reference>
<keyword evidence="4" id="KW-1185">Reference proteome</keyword>
<dbReference type="Pfam" id="PF00668">
    <property type="entry name" value="Condensation"/>
    <property type="match status" value="1"/>
</dbReference>
<sequence length="458" mass="51188">MSISETSNPPSHVVERIPLSFNQEFLVMFDRGDGEGPFGSRYNIFYGWRLKGTIDLGTLQEALNDVVARHEALRTLIVADDEGRRQTILPPSPPQLSVRDLSQTPPGERDRRAGELLNEAEAGAYGVQELPLLRAVLGRFDDQDAVLVLIAHHTAVDEWSMRLLMRDLASFYATRRGFQVPELPEVHQYQEFARWQLQNLTGAGGDASREYWREKLQNARVSASVTDHRRSEGLPKTTGWHRFAIDQESTSAILKIARETRSSPFMILLSAYNVLLRDSLGSTDIVVPTFTSGRGQARFHNTVGSFFNFMPLRTDLTGCATFREVVERTRATCMEAYSHDIPFAQVMGEAPALMSPLAEDDRAVCAFQVFRSPFPTGRELAGDLEYTEIPRRLSQSEGGDVPDGALWQLEIDSSGEILGTLGYNRNLFEESTFSTLASEFARVLREGITAPDAPLRQS</sequence>
<dbReference type="SUPFAM" id="SSF52777">
    <property type="entry name" value="CoA-dependent acyltransferases"/>
    <property type="match status" value="2"/>
</dbReference>
<dbReference type="CDD" id="cd19539">
    <property type="entry name" value="SgcC5_NRPS-like"/>
    <property type="match status" value="1"/>
</dbReference>
<proteinExistence type="predicted"/>
<feature type="domain" description="Condensation" evidence="2">
    <location>
        <begin position="17"/>
        <end position="457"/>
    </location>
</feature>
<organism evidence="3 4">
    <name type="scientific">Sphaerisporangium flaviroseum</name>
    <dbReference type="NCBI Taxonomy" id="509199"/>
    <lineage>
        <taxon>Bacteria</taxon>
        <taxon>Bacillati</taxon>
        <taxon>Actinomycetota</taxon>
        <taxon>Actinomycetes</taxon>
        <taxon>Streptosporangiales</taxon>
        <taxon>Streptosporangiaceae</taxon>
        <taxon>Sphaerisporangium</taxon>
    </lineage>
</organism>
<dbReference type="PANTHER" id="PTHR45527">
    <property type="entry name" value="NONRIBOSOMAL PEPTIDE SYNTHETASE"/>
    <property type="match status" value="1"/>
</dbReference>
<name>A0ABP7HIM0_9ACTN</name>
<evidence type="ECO:0000259" key="2">
    <source>
        <dbReference type="Pfam" id="PF00668"/>
    </source>
</evidence>
<dbReference type="Gene3D" id="3.30.559.30">
    <property type="entry name" value="Nonribosomal peptide synthetase, condensation domain"/>
    <property type="match status" value="1"/>
</dbReference>
<evidence type="ECO:0000313" key="3">
    <source>
        <dbReference type="EMBL" id="GAA3796006.1"/>
    </source>
</evidence>
<dbReference type="Proteomes" id="UP001500888">
    <property type="component" value="Unassembled WGS sequence"/>
</dbReference>
<feature type="region of interest" description="Disordered" evidence="1">
    <location>
        <begin position="84"/>
        <end position="110"/>
    </location>
</feature>
<dbReference type="InterPro" id="IPR023213">
    <property type="entry name" value="CAT-like_dom_sf"/>
</dbReference>
<accession>A0ABP7HIM0</accession>
<protein>
    <recommendedName>
        <fullName evidence="2">Condensation domain-containing protein</fullName>
    </recommendedName>
</protein>